<protein>
    <recommendedName>
        <fullName evidence="4">General stress protein 17M-like domain-containing protein</fullName>
    </recommendedName>
</protein>
<comment type="caution">
    <text evidence="2">The sequence shown here is derived from an EMBL/GenBank/DDBJ whole genome shotgun (WGS) entry which is preliminary data.</text>
</comment>
<keyword evidence="3" id="KW-1185">Reference proteome</keyword>
<sequence length="198" mass="21266">MTQILIAAFDRYEQAEQVKAELTSQGVASEDIQISASSNPDMVKSSQVEVTHDVTKREDSLTERVTHFFHSVFGEDSDKHAGGFSDAMRRGSTIVTVSVADESQVSRVEEVMNRNGAIDIDEQSDRGVDGDSRPATASTAALTTGYPDATSVSVGTSEVENTRVSDIASDDANIPGRSENERASGRDNTAGRVRVVPR</sequence>
<gene>
    <name evidence="2" type="ORF">DN820_08250</name>
</gene>
<proteinExistence type="predicted"/>
<evidence type="ECO:0000313" key="3">
    <source>
        <dbReference type="Proteomes" id="UP000306753"/>
    </source>
</evidence>
<feature type="compositionally biased region" description="Polar residues" evidence="1">
    <location>
        <begin position="150"/>
        <end position="164"/>
    </location>
</feature>
<organism evidence="2 3">
    <name type="scientific">Stutzerimonas nosocomialis</name>
    <dbReference type="NCBI Taxonomy" id="1056496"/>
    <lineage>
        <taxon>Bacteria</taxon>
        <taxon>Pseudomonadati</taxon>
        <taxon>Pseudomonadota</taxon>
        <taxon>Gammaproteobacteria</taxon>
        <taxon>Pseudomonadales</taxon>
        <taxon>Pseudomonadaceae</taxon>
        <taxon>Stutzerimonas</taxon>
    </lineage>
</organism>
<dbReference type="AlphaFoldDB" id="A0A5R9QGM5"/>
<feature type="compositionally biased region" description="Basic and acidic residues" evidence="1">
    <location>
        <begin position="123"/>
        <end position="132"/>
    </location>
</feature>
<evidence type="ECO:0000313" key="2">
    <source>
        <dbReference type="EMBL" id="TLX63993.1"/>
    </source>
</evidence>
<feature type="region of interest" description="Disordered" evidence="1">
    <location>
        <begin position="116"/>
        <end position="198"/>
    </location>
</feature>
<name>A0A5R9QGM5_9GAMM</name>
<dbReference type="Proteomes" id="UP000306753">
    <property type="component" value="Unassembled WGS sequence"/>
</dbReference>
<dbReference type="EMBL" id="QLAG01000008">
    <property type="protein sequence ID" value="TLX63993.1"/>
    <property type="molecule type" value="Genomic_DNA"/>
</dbReference>
<evidence type="ECO:0008006" key="4">
    <source>
        <dbReference type="Google" id="ProtNLM"/>
    </source>
</evidence>
<evidence type="ECO:0000256" key="1">
    <source>
        <dbReference type="SAM" id="MobiDB-lite"/>
    </source>
</evidence>
<reference evidence="2 3" key="1">
    <citation type="journal article" date="2017" name="Eur. J. Clin. Microbiol. Infect. Dis.">
        <title>Uncommonly isolated clinical Pseudomonas: identification and phylogenetic assignation.</title>
        <authorList>
            <person name="Mulet M."/>
            <person name="Gomila M."/>
            <person name="Ramirez A."/>
            <person name="Cardew S."/>
            <person name="Moore E.R."/>
            <person name="Lalucat J."/>
            <person name="Garcia-Valdes E."/>
        </authorList>
    </citation>
    <scope>NUCLEOTIDE SEQUENCE [LARGE SCALE GENOMIC DNA]</scope>
    <source>
        <strain evidence="2 3">SD129</strain>
    </source>
</reference>
<dbReference type="RefSeq" id="WP_138411405.1">
    <property type="nucleotide sequence ID" value="NZ_QLAF01000017.1"/>
</dbReference>
<accession>A0A5R9QGM5</accession>